<organism evidence="5 6">
    <name type="scientific">Sphaeramia orbicularis</name>
    <name type="common">orbiculate cardinalfish</name>
    <dbReference type="NCBI Taxonomy" id="375764"/>
    <lineage>
        <taxon>Eukaryota</taxon>
        <taxon>Metazoa</taxon>
        <taxon>Chordata</taxon>
        <taxon>Craniata</taxon>
        <taxon>Vertebrata</taxon>
        <taxon>Euteleostomi</taxon>
        <taxon>Actinopterygii</taxon>
        <taxon>Neopterygii</taxon>
        <taxon>Teleostei</taxon>
        <taxon>Neoteleostei</taxon>
        <taxon>Acanthomorphata</taxon>
        <taxon>Gobiaria</taxon>
        <taxon>Kurtiformes</taxon>
        <taxon>Apogonoidei</taxon>
        <taxon>Apogonidae</taxon>
        <taxon>Apogoninae</taxon>
        <taxon>Sphaeramia</taxon>
    </lineage>
</organism>
<feature type="compositionally biased region" description="Polar residues" evidence="2">
    <location>
        <begin position="254"/>
        <end position="266"/>
    </location>
</feature>
<reference evidence="5" key="3">
    <citation type="submission" date="2025-09" db="UniProtKB">
        <authorList>
            <consortium name="Ensembl"/>
        </authorList>
    </citation>
    <scope>IDENTIFICATION</scope>
</reference>
<name>A0A673AQ47_9TELE</name>
<reference evidence="5" key="2">
    <citation type="submission" date="2025-08" db="UniProtKB">
        <authorList>
            <consortium name="Ensembl"/>
        </authorList>
    </citation>
    <scope>IDENTIFICATION</scope>
</reference>
<feature type="region of interest" description="Disordered" evidence="2">
    <location>
        <begin position="212"/>
        <end position="294"/>
    </location>
</feature>
<evidence type="ECO:0000259" key="4">
    <source>
        <dbReference type="Pfam" id="PF18289"/>
    </source>
</evidence>
<proteinExistence type="predicted"/>
<dbReference type="InParanoid" id="A0A673AQ47"/>
<dbReference type="GO" id="GO:0005815">
    <property type="term" value="C:microtubule organizing center"/>
    <property type="evidence" value="ECO:0007669"/>
    <property type="project" value="TreeGrafter"/>
</dbReference>
<evidence type="ECO:0000256" key="1">
    <source>
        <dbReference type="SAM" id="Coils"/>
    </source>
</evidence>
<dbReference type="AlphaFoldDB" id="A0A673AQ47"/>
<dbReference type="GeneID" id="115417164"/>
<keyword evidence="1" id="KW-0175">Coiled coil</keyword>
<dbReference type="InterPro" id="IPR028034">
    <property type="entry name" value="HU-CCDC81"/>
</dbReference>
<evidence type="ECO:0000256" key="2">
    <source>
        <dbReference type="SAM" id="MobiDB-lite"/>
    </source>
</evidence>
<dbReference type="Ensembl" id="ENSSORT00005032266.1">
    <property type="protein sequence ID" value="ENSSORP00005031389.1"/>
    <property type="gene ID" value="ENSSORG00005014931.1"/>
</dbReference>
<dbReference type="Pfam" id="PF18289">
    <property type="entry name" value="HU-CCDC81_euk_2"/>
    <property type="match status" value="1"/>
</dbReference>
<dbReference type="InterPro" id="IPR026295">
    <property type="entry name" value="CCD81"/>
</dbReference>
<gene>
    <name evidence="5" type="primary">ccdc81</name>
</gene>
<dbReference type="PANTHER" id="PTHR14362:SF2">
    <property type="entry name" value="COILED-COIL DOMAIN-CONTAINING PROTEIN 81"/>
    <property type="match status" value="1"/>
</dbReference>
<sequence length="530" mass="60228">MTDILRLVTEADRRTLPTLSQLSTNDMESIWAEVSAYTEHQMMAQKGVHLAGLGTFTFSQQTLDMGNKSTMVQRPIFLVAGKLVQSLGLKQARPLAAVTHLPVVQLNYTAVSTETPFSREVVEGCIRETLQLLVKALVSEQHVFLSFPGIGVLSFKNNKVRMKFSRGFINAMDGTGRLLLTFKNRPGSSASLVSGGLSRLQRPQTVNPITLPAVYSPQPEHKDRDGKCLSPAPDQRNTGGEKEVSRQHQELKSHQTLQPVKTNAVNPSEEWNPEPPVKPTDKCRPNTPVSQSVAAPKVEDPLVNMSCSGHTRAGQELCYLCMQRAKRNVPVYVREERQVDEKTQEKLLLLKEQEKDRQHMEREQAKLNEQREHAKQVAVFNLHMSQKKEQTHCPLYPTSFIFPSRPLTPARKIKQCHYMNELQSQIESRRQHEAQDQQNRLLNEHLDQVQLAQEIALQKAQQLQQKYKRTEHYKRALDTQVGDKKCKELPVCQPDIPLFSNCGTTTRNNESRDRAQKVISDSNFNCLHFY</sequence>
<evidence type="ECO:0000313" key="6">
    <source>
        <dbReference type="Proteomes" id="UP000472271"/>
    </source>
</evidence>
<evidence type="ECO:0000259" key="3">
    <source>
        <dbReference type="Pfam" id="PF14908"/>
    </source>
</evidence>
<evidence type="ECO:0000313" key="5">
    <source>
        <dbReference type="Ensembl" id="ENSSORP00005031389.1"/>
    </source>
</evidence>
<dbReference type="PANTHER" id="PTHR14362">
    <property type="entry name" value="COILED-COIL DOMAIN-CONTAINING PROTEIN 81"/>
    <property type="match status" value="1"/>
</dbReference>
<feature type="domain" description="CCDC81 HU" evidence="3">
    <location>
        <begin position="7"/>
        <end position="91"/>
    </location>
</feature>
<protein>
    <recommendedName>
        <fullName evidence="7">Coiled-coil domain containing 81</fullName>
    </recommendedName>
</protein>
<dbReference type="Pfam" id="PF14908">
    <property type="entry name" value="HU-CCDC81_euk_1"/>
    <property type="match status" value="1"/>
</dbReference>
<keyword evidence="6" id="KW-1185">Reference proteome</keyword>
<feature type="domain" description="CCDC81 HU" evidence="4">
    <location>
        <begin position="102"/>
        <end position="176"/>
    </location>
</feature>
<accession>A0A673AQ47</accession>
<reference evidence="5" key="1">
    <citation type="submission" date="2019-06" db="EMBL/GenBank/DDBJ databases">
        <authorList>
            <consortium name="Wellcome Sanger Institute Data Sharing"/>
        </authorList>
    </citation>
    <scope>NUCLEOTIDE SEQUENCE [LARGE SCALE GENOMIC DNA]</scope>
</reference>
<dbReference type="RefSeq" id="XP_029987036.1">
    <property type="nucleotide sequence ID" value="XM_030131176.1"/>
</dbReference>
<feature type="coiled-coil region" evidence="1">
    <location>
        <begin position="350"/>
        <end position="377"/>
    </location>
</feature>
<feature type="compositionally biased region" description="Basic and acidic residues" evidence="2">
    <location>
        <begin position="239"/>
        <end position="253"/>
    </location>
</feature>
<dbReference type="InterPro" id="IPR040673">
    <property type="entry name" value="CCDC81_HU_dom_2"/>
</dbReference>
<evidence type="ECO:0008006" key="7">
    <source>
        <dbReference type="Google" id="ProtNLM"/>
    </source>
</evidence>
<dbReference type="Proteomes" id="UP000472271">
    <property type="component" value="Chromosome 3"/>
</dbReference>